<name>A0A9D3UES0_9ROSI</name>
<dbReference type="AlphaFoldDB" id="A0A9D3UES0"/>
<organism evidence="1 2">
    <name type="scientific">Gossypium stocksii</name>
    <dbReference type="NCBI Taxonomy" id="47602"/>
    <lineage>
        <taxon>Eukaryota</taxon>
        <taxon>Viridiplantae</taxon>
        <taxon>Streptophyta</taxon>
        <taxon>Embryophyta</taxon>
        <taxon>Tracheophyta</taxon>
        <taxon>Spermatophyta</taxon>
        <taxon>Magnoliopsida</taxon>
        <taxon>eudicotyledons</taxon>
        <taxon>Gunneridae</taxon>
        <taxon>Pentapetalae</taxon>
        <taxon>rosids</taxon>
        <taxon>malvids</taxon>
        <taxon>Malvales</taxon>
        <taxon>Malvaceae</taxon>
        <taxon>Malvoideae</taxon>
        <taxon>Gossypium</taxon>
    </lineage>
</organism>
<proteinExistence type="predicted"/>
<reference evidence="1 2" key="1">
    <citation type="journal article" date="2021" name="Plant Biotechnol. J.">
        <title>Multi-omics assisted identification of the key and species-specific regulatory components of drought-tolerant mechanisms in Gossypium stocksii.</title>
        <authorList>
            <person name="Yu D."/>
            <person name="Ke L."/>
            <person name="Zhang D."/>
            <person name="Wu Y."/>
            <person name="Sun Y."/>
            <person name="Mei J."/>
            <person name="Sun J."/>
            <person name="Sun Y."/>
        </authorList>
    </citation>
    <scope>NUCLEOTIDE SEQUENCE [LARGE SCALE GENOMIC DNA]</scope>
    <source>
        <strain evidence="2">cv. E1</strain>
        <tissue evidence="1">Leaf</tissue>
    </source>
</reference>
<accession>A0A9D3UES0</accession>
<sequence length="82" mass="9112">MSGEIRRPSFVTESKSARLEQRQLGHSKEKGMTILLNRGSLLDAGFEKLGHVFVKIIPRPMASFGKDGVVRIHVNVEIVIVV</sequence>
<evidence type="ECO:0000313" key="2">
    <source>
        <dbReference type="Proteomes" id="UP000828251"/>
    </source>
</evidence>
<dbReference type="EMBL" id="JAIQCV010000012">
    <property type="protein sequence ID" value="KAH1039319.1"/>
    <property type="molecule type" value="Genomic_DNA"/>
</dbReference>
<evidence type="ECO:0000313" key="1">
    <source>
        <dbReference type="EMBL" id="KAH1039319.1"/>
    </source>
</evidence>
<gene>
    <name evidence="1" type="ORF">J1N35_041062</name>
</gene>
<dbReference type="Proteomes" id="UP000828251">
    <property type="component" value="Unassembled WGS sequence"/>
</dbReference>
<keyword evidence="2" id="KW-1185">Reference proteome</keyword>
<protein>
    <submittedName>
        <fullName evidence="1">Uncharacterized protein</fullName>
    </submittedName>
</protein>
<comment type="caution">
    <text evidence="1">The sequence shown here is derived from an EMBL/GenBank/DDBJ whole genome shotgun (WGS) entry which is preliminary data.</text>
</comment>